<reference evidence="11" key="1">
    <citation type="journal article" date="2019" name="Int. J. Syst. Evol. Microbiol.">
        <title>The Global Catalogue of Microorganisms (GCM) 10K type strain sequencing project: providing services to taxonomists for standard genome sequencing and annotation.</title>
        <authorList>
            <consortium name="The Broad Institute Genomics Platform"/>
            <consortium name="The Broad Institute Genome Sequencing Center for Infectious Disease"/>
            <person name="Wu L."/>
            <person name="Ma J."/>
        </authorList>
    </citation>
    <scope>NUCLEOTIDE SEQUENCE [LARGE SCALE GENOMIC DNA]</scope>
    <source>
        <strain evidence="11">JCM 17563</strain>
    </source>
</reference>
<keyword evidence="11" id="KW-1185">Reference proteome</keyword>
<evidence type="ECO:0000313" key="10">
    <source>
        <dbReference type="EMBL" id="GAA4016155.1"/>
    </source>
</evidence>
<dbReference type="EMBL" id="BAABBQ010000001">
    <property type="protein sequence ID" value="GAA4016155.1"/>
    <property type="molecule type" value="Genomic_DNA"/>
</dbReference>
<feature type="domain" description="Uracil-DNA glycosylase-like" evidence="9">
    <location>
        <begin position="115"/>
        <end position="258"/>
    </location>
</feature>
<organism evidence="10 11">
    <name type="scientific">Sphingomonas swuensis</name>
    <dbReference type="NCBI Taxonomy" id="977800"/>
    <lineage>
        <taxon>Bacteria</taxon>
        <taxon>Pseudomonadati</taxon>
        <taxon>Pseudomonadota</taxon>
        <taxon>Alphaproteobacteria</taxon>
        <taxon>Sphingomonadales</taxon>
        <taxon>Sphingomonadaceae</taxon>
        <taxon>Sphingomonas</taxon>
    </lineage>
</organism>
<keyword evidence="2" id="KW-0479">Metal-binding</keyword>
<dbReference type="Pfam" id="PF03167">
    <property type="entry name" value="UDG"/>
    <property type="match status" value="1"/>
</dbReference>
<dbReference type="InterPro" id="IPR036895">
    <property type="entry name" value="Uracil-DNA_glycosylase-like_sf"/>
</dbReference>
<gene>
    <name evidence="10" type="ORF">GCM10022280_13800</name>
</gene>
<keyword evidence="4" id="KW-0378">Hydrolase</keyword>
<evidence type="ECO:0000256" key="7">
    <source>
        <dbReference type="ARBA" id="ARBA00023204"/>
    </source>
</evidence>
<evidence type="ECO:0000256" key="8">
    <source>
        <dbReference type="SAM" id="MobiDB-lite"/>
    </source>
</evidence>
<keyword evidence="7" id="KW-0234">DNA repair</keyword>
<dbReference type="SUPFAM" id="SSF52141">
    <property type="entry name" value="Uracil-DNA glycosylase-like"/>
    <property type="match status" value="1"/>
</dbReference>
<dbReference type="SMART" id="SM00987">
    <property type="entry name" value="UreE_C"/>
    <property type="match status" value="1"/>
</dbReference>
<sequence length="265" mass="28091">MLLAMNPDVDGSALSRAEAASLLAWWLDAGVDVGIAEDSRNWLEKKTLVPLAGDAAFDADELRAPRQTPAPDQANTPPLPRAGGETRPTTLDDYHAWLAETADLPLFRAGASRALPHGSAEAEVMLLSGIPSPEDVGEGKPIGGQAYALTVRMLAAIGLGAEQAYVAALTCFSSAGARLPETEVEACREGLLHQIGLARPKRLLLLGDAPARLLLGKPLLQARGKVHRIAGVPTVATFHPRHLLERTADKALAWRDLLALMGDHP</sequence>
<name>A0ABP7ST18_9SPHN</name>
<keyword evidence="5" id="KW-0408">Iron</keyword>
<protein>
    <submittedName>
        <fullName evidence="10">Uracil-DNA glycosylase</fullName>
    </submittedName>
</protein>
<dbReference type="InterPro" id="IPR005122">
    <property type="entry name" value="Uracil-DNA_glycosylase-like"/>
</dbReference>
<dbReference type="PANTHER" id="PTHR33693:SF1">
    <property type="entry name" value="TYPE-4 URACIL-DNA GLYCOSYLASE"/>
    <property type="match status" value="1"/>
</dbReference>
<evidence type="ECO:0000256" key="2">
    <source>
        <dbReference type="ARBA" id="ARBA00022723"/>
    </source>
</evidence>
<dbReference type="PANTHER" id="PTHR33693">
    <property type="entry name" value="TYPE-5 URACIL-DNA GLYCOSYLASE"/>
    <property type="match status" value="1"/>
</dbReference>
<keyword evidence="1" id="KW-0004">4Fe-4S</keyword>
<evidence type="ECO:0000256" key="3">
    <source>
        <dbReference type="ARBA" id="ARBA00022763"/>
    </source>
</evidence>
<keyword evidence="6" id="KW-0411">Iron-sulfur</keyword>
<evidence type="ECO:0000256" key="5">
    <source>
        <dbReference type="ARBA" id="ARBA00023004"/>
    </source>
</evidence>
<dbReference type="Gene3D" id="3.40.470.10">
    <property type="entry name" value="Uracil-DNA glycosylase-like domain"/>
    <property type="match status" value="1"/>
</dbReference>
<proteinExistence type="predicted"/>
<keyword evidence="3" id="KW-0227">DNA damage</keyword>
<dbReference type="SMART" id="SM00986">
    <property type="entry name" value="UDG"/>
    <property type="match status" value="1"/>
</dbReference>
<dbReference type="CDD" id="cd10030">
    <property type="entry name" value="UDG-F4_TTUDGA_SPO1dp_like"/>
    <property type="match status" value="1"/>
</dbReference>
<dbReference type="Proteomes" id="UP001500235">
    <property type="component" value="Unassembled WGS sequence"/>
</dbReference>
<comment type="caution">
    <text evidence="10">The sequence shown here is derived from an EMBL/GenBank/DDBJ whole genome shotgun (WGS) entry which is preliminary data.</text>
</comment>
<dbReference type="InterPro" id="IPR051536">
    <property type="entry name" value="UDG_Type-4/5"/>
</dbReference>
<evidence type="ECO:0000256" key="1">
    <source>
        <dbReference type="ARBA" id="ARBA00022485"/>
    </source>
</evidence>
<evidence type="ECO:0000259" key="9">
    <source>
        <dbReference type="SMART" id="SM00986"/>
    </source>
</evidence>
<evidence type="ECO:0000256" key="6">
    <source>
        <dbReference type="ARBA" id="ARBA00023014"/>
    </source>
</evidence>
<evidence type="ECO:0000313" key="11">
    <source>
        <dbReference type="Proteomes" id="UP001500235"/>
    </source>
</evidence>
<accession>A0ABP7ST18</accession>
<feature type="region of interest" description="Disordered" evidence="8">
    <location>
        <begin position="66"/>
        <end position="87"/>
    </location>
</feature>
<evidence type="ECO:0000256" key="4">
    <source>
        <dbReference type="ARBA" id="ARBA00022801"/>
    </source>
</evidence>